<organism evidence="2">
    <name type="scientific">uncultured Nocardioidaceae bacterium</name>
    <dbReference type="NCBI Taxonomy" id="253824"/>
    <lineage>
        <taxon>Bacteria</taxon>
        <taxon>Bacillati</taxon>
        <taxon>Actinomycetota</taxon>
        <taxon>Actinomycetes</taxon>
        <taxon>Propionibacteriales</taxon>
        <taxon>Nocardioidaceae</taxon>
        <taxon>environmental samples</taxon>
    </lineage>
</organism>
<feature type="region of interest" description="Disordered" evidence="1">
    <location>
        <begin position="144"/>
        <end position="191"/>
    </location>
</feature>
<evidence type="ECO:0000256" key="1">
    <source>
        <dbReference type="SAM" id="MobiDB-lite"/>
    </source>
</evidence>
<dbReference type="AlphaFoldDB" id="A0A6J4MT21"/>
<evidence type="ECO:0000313" key="2">
    <source>
        <dbReference type="EMBL" id="CAA9366006.1"/>
    </source>
</evidence>
<feature type="compositionally biased region" description="Basic and acidic residues" evidence="1">
    <location>
        <begin position="370"/>
        <end position="385"/>
    </location>
</feature>
<dbReference type="EMBL" id="CADCUK010000042">
    <property type="protein sequence ID" value="CAA9366006.1"/>
    <property type="molecule type" value="Genomic_DNA"/>
</dbReference>
<accession>A0A6J4MT21</accession>
<feature type="region of interest" description="Disordered" evidence="1">
    <location>
        <begin position="432"/>
        <end position="479"/>
    </location>
</feature>
<sequence>VPQSDAALRDPVPGRDGQAGRRVAPPGHRDRRGVHERPGARALPAGRPEGRGEHRLPRPRVRPGAGRQGAPGVRRPGPQPGPQHPHRWGLDGLQRRLRTAVRPRGRGAPRRDDGRLPPLHPARAELRRARLRRWGGLRAERHAARLTSPGHDPGAADAHRQGLHGQRRVGRERQGHDRDGGDPLRRAGGDRADAGLHLAGQLQLAAALGRPHARCALRVRLRAPAGRDHAVHPHGRDVAGDDPRCSRAADRRGALRHRAGPADQPRGAGDLRVVPVQHRHAVGLPDLRHAGVRHRPALHRPDRALLRAAVPLRRCAHLVTGARRPGRLRGADDAPPDVPGGRQLGHALRRVAGGRPGRWLREVRRRRRARADAASRVHPAGDRRGLTRVRCPRGGRPRRPLPGSHAHDGALPHLLLPADALVLGELRALDEERRRRHRRAGDEALPGEARGLRAATPRRRDPPGARGVRRAAQARTRRL</sequence>
<feature type="region of interest" description="Disordered" evidence="1">
    <location>
        <begin position="368"/>
        <end position="409"/>
    </location>
</feature>
<proteinExistence type="predicted"/>
<feature type="non-terminal residue" evidence="2">
    <location>
        <position position="479"/>
    </location>
</feature>
<keyword evidence="2" id="KW-0808">Transferase</keyword>
<feature type="compositionally biased region" description="Basic residues" evidence="1">
    <location>
        <begin position="95"/>
        <end position="108"/>
    </location>
</feature>
<gene>
    <name evidence="2" type="ORF">AVDCRST_MAG47-577</name>
</gene>
<feature type="region of interest" description="Disordered" evidence="1">
    <location>
        <begin position="1"/>
        <end position="124"/>
    </location>
</feature>
<feature type="non-terminal residue" evidence="2">
    <location>
        <position position="1"/>
    </location>
</feature>
<feature type="compositionally biased region" description="Basic residues" evidence="1">
    <location>
        <begin position="386"/>
        <end position="399"/>
    </location>
</feature>
<protein>
    <submittedName>
        <fullName evidence="2">Trimethylamine methyltransferase family protein</fullName>
    </submittedName>
</protein>
<feature type="compositionally biased region" description="Low complexity" evidence="1">
    <location>
        <begin position="62"/>
        <end position="76"/>
    </location>
</feature>
<feature type="region of interest" description="Disordered" evidence="1">
    <location>
        <begin position="325"/>
        <end position="346"/>
    </location>
</feature>
<feature type="compositionally biased region" description="Low complexity" evidence="1">
    <location>
        <begin position="464"/>
        <end position="479"/>
    </location>
</feature>
<feature type="compositionally biased region" description="Basic and acidic residues" evidence="1">
    <location>
        <begin position="169"/>
        <end position="191"/>
    </location>
</feature>
<reference evidence="2" key="1">
    <citation type="submission" date="2020-02" db="EMBL/GenBank/DDBJ databases">
        <authorList>
            <person name="Meier V. D."/>
        </authorList>
    </citation>
    <scope>NUCLEOTIDE SEQUENCE</scope>
    <source>
        <strain evidence="2">AVDCRST_MAG47</strain>
    </source>
</reference>
<name>A0A6J4MT21_9ACTN</name>
<keyword evidence="2" id="KW-0489">Methyltransferase</keyword>
<dbReference type="GO" id="GO:0032259">
    <property type="term" value="P:methylation"/>
    <property type="evidence" value="ECO:0007669"/>
    <property type="project" value="UniProtKB-KW"/>
</dbReference>
<dbReference type="GO" id="GO:0008168">
    <property type="term" value="F:methyltransferase activity"/>
    <property type="evidence" value="ECO:0007669"/>
    <property type="project" value="UniProtKB-KW"/>
</dbReference>